<organism evidence="3 4">
    <name type="scientific">Microbotryum saponariae</name>
    <dbReference type="NCBI Taxonomy" id="289078"/>
    <lineage>
        <taxon>Eukaryota</taxon>
        <taxon>Fungi</taxon>
        <taxon>Dikarya</taxon>
        <taxon>Basidiomycota</taxon>
        <taxon>Pucciniomycotina</taxon>
        <taxon>Microbotryomycetes</taxon>
        <taxon>Microbotryales</taxon>
        <taxon>Microbotryaceae</taxon>
        <taxon>Microbotryum</taxon>
    </lineage>
</organism>
<evidence type="ECO:0000256" key="1">
    <source>
        <dbReference type="SAM" id="Coils"/>
    </source>
</evidence>
<dbReference type="EMBL" id="FMWP01000117">
    <property type="protein sequence ID" value="SDA01582.1"/>
    <property type="molecule type" value="Genomic_DNA"/>
</dbReference>
<protein>
    <submittedName>
        <fullName evidence="3">BZ3500_MvSof-1268-A1-R1_Chr10-2g02812 protein</fullName>
    </submittedName>
</protein>
<dbReference type="Proteomes" id="UP000249723">
    <property type="component" value="Unassembled WGS sequence"/>
</dbReference>
<feature type="region of interest" description="Disordered" evidence="2">
    <location>
        <begin position="219"/>
        <end position="240"/>
    </location>
</feature>
<proteinExistence type="predicted"/>
<keyword evidence="4" id="KW-1185">Reference proteome</keyword>
<evidence type="ECO:0000313" key="4">
    <source>
        <dbReference type="Proteomes" id="UP000249723"/>
    </source>
</evidence>
<feature type="region of interest" description="Disordered" evidence="2">
    <location>
        <begin position="173"/>
        <end position="200"/>
    </location>
</feature>
<gene>
    <name evidence="3" type="ORF">BZ3500_MVSOF-1268-A1-R1_CHR10-2G02812</name>
</gene>
<evidence type="ECO:0000256" key="2">
    <source>
        <dbReference type="SAM" id="MobiDB-lite"/>
    </source>
</evidence>
<name>A0A2X0K9Q3_9BASI</name>
<feature type="region of interest" description="Disordered" evidence="2">
    <location>
        <begin position="1"/>
        <end position="39"/>
    </location>
</feature>
<feature type="compositionally biased region" description="Basic and acidic residues" evidence="2">
    <location>
        <begin position="1"/>
        <end position="26"/>
    </location>
</feature>
<evidence type="ECO:0000313" key="3">
    <source>
        <dbReference type="EMBL" id="SDA01582.1"/>
    </source>
</evidence>
<feature type="compositionally biased region" description="Basic and acidic residues" evidence="2">
    <location>
        <begin position="222"/>
        <end position="235"/>
    </location>
</feature>
<reference evidence="4" key="1">
    <citation type="submission" date="2016-10" db="EMBL/GenBank/DDBJ databases">
        <authorList>
            <person name="Jeantristanb JTB J.-T."/>
            <person name="Ricardo R."/>
        </authorList>
    </citation>
    <scope>NUCLEOTIDE SEQUENCE [LARGE SCALE GENOMIC DNA]</scope>
</reference>
<keyword evidence="1" id="KW-0175">Coiled coil</keyword>
<feature type="coiled-coil region" evidence="1">
    <location>
        <begin position="44"/>
        <end position="71"/>
    </location>
</feature>
<sequence>MADERDVYRATTDDRDAPLRDEDPGRAKPPKSPPPQPYHTATALLSLESRLEESEARRIDSEERVQQLEKLVEGLLKSSPEPAAARAGVSEPAVARAGEFTFTPVRSVPLDIPPHTILERSGNTADPLVCVEFHSTTSVRTLQPWAAVVRSAHFRLGAFAFAAKPSPSCLAPACSTHARAPPPPRRDSGRLPSSLAEPMPPLSHQQLAAAVLMFHRPSRVSPMHDARRSQPESRRYGLPRSPTLDIVDRFPLVAVVQHDPSQHPNDPLGVCP</sequence>
<accession>A0A2X0K9Q3</accession>
<dbReference type="AlphaFoldDB" id="A0A2X0K9Q3"/>